<dbReference type="Pfam" id="PF02361">
    <property type="entry name" value="CbiQ"/>
    <property type="match status" value="1"/>
</dbReference>
<dbReference type="Proteomes" id="UP000244066">
    <property type="component" value="Unassembled WGS sequence"/>
</dbReference>
<proteinExistence type="predicted"/>
<feature type="transmembrane region" description="Helical" evidence="6">
    <location>
        <begin position="95"/>
        <end position="113"/>
    </location>
</feature>
<dbReference type="InterPro" id="IPR003339">
    <property type="entry name" value="ABC/ECF_trnsptr_transmembrane"/>
</dbReference>
<organism evidence="7 8">
    <name type="scientific">Candidatus Terraquivivens tikiterensis</name>
    <dbReference type="NCBI Taxonomy" id="1980982"/>
    <lineage>
        <taxon>Archaea</taxon>
        <taxon>Nitrososphaerota</taxon>
        <taxon>Candidatus Wolframiiraptoraceae</taxon>
        <taxon>Candidatus Terraquivivens</taxon>
    </lineage>
</organism>
<feature type="transmembrane region" description="Helical" evidence="6">
    <location>
        <begin position="125"/>
        <end position="146"/>
    </location>
</feature>
<keyword evidence="2" id="KW-1003">Cell membrane</keyword>
<sequence length="277" mass="31297">MVKWWLTANPVEYCLTKTCWRGLTWNPRQAYFSNKPRRFPTMLKLDCRSKLVFFFSIMALTFICRDLWCMLAILATAVAIVAMKDAPLLGRSLKMMLPMAAVAFITWSLLHNWSLFQSGGAGLDWQLGGFMSIRLLAVLMVSTGFLATVKPGELMKGLSLFGMPYGVVFTTGLAFRHVYTIADEYRAIKEALSSRGMEFDKGSLIKRIRNYAFLLTPLLVKSVENAEGLVLAMRLKAFSLDRKRKWRERLGPMDVLVISSSIIPLTVAILHYYAGVV</sequence>
<keyword evidence="5 6" id="KW-0472">Membrane</keyword>
<name>A0A2R7Y686_9ARCH</name>
<protein>
    <recommendedName>
        <fullName evidence="9">Energy-coupling factor transporter transmembrane protein EcfT</fullName>
    </recommendedName>
</protein>
<feature type="transmembrane region" description="Helical" evidence="6">
    <location>
        <begin position="51"/>
        <end position="83"/>
    </location>
</feature>
<evidence type="ECO:0000256" key="1">
    <source>
        <dbReference type="ARBA" id="ARBA00004141"/>
    </source>
</evidence>
<dbReference type="EMBL" id="NDWU01000005">
    <property type="protein sequence ID" value="PUA32983.1"/>
    <property type="molecule type" value="Genomic_DNA"/>
</dbReference>
<dbReference type="PANTHER" id="PTHR34857:SF2">
    <property type="entry name" value="SLL0384 PROTEIN"/>
    <property type="match status" value="1"/>
</dbReference>
<evidence type="ECO:0000256" key="5">
    <source>
        <dbReference type="ARBA" id="ARBA00023136"/>
    </source>
</evidence>
<dbReference type="GO" id="GO:0005886">
    <property type="term" value="C:plasma membrane"/>
    <property type="evidence" value="ECO:0007669"/>
    <property type="project" value="UniProtKB-ARBA"/>
</dbReference>
<accession>A0A2R7Y686</accession>
<evidence type="ECO:0000313" key="8">
    <source>
        <dbReference type="Proteomes" id="UP000244066"/>
    </source>
</evidence>
<dbReference type="CDD" id="cd16914">
    <property type="entry name" value="EcfT"/>
    <property type="match status" value="1"/>
</dbReference>
<reference evidence="7 8" key="1">
    <citation type="submission" date="2017-04" db="EMBL/GenBank/DDBJ databases">
        <title>Draft Aigarchaeota genome from a New Zealand hot spring.</title>
        <authorList>
            <person name="Reysenbach A.-L."/>
            <person name="Donaho J.A."/>
            <person name="Gerhart J."/>
            <person name="Kelley J.F."/>
            <person name="Kouba K."/>
            <person name="Podar M."/>
            <person name="Stott M."/>
        </authorList>
    </citation>
    <scope>NUCLEOTIDE SEQUENCE [LARGE SCALE GENOMIC DNA]</scope>
    <source>
        <strain evidence="7">NZ13_MG1</strain>
    </source>
</reference>
<evidence type="ECO:0008006" key="9">
    <source>
        <dbReference type="Google" id="ProtNLM"/>
    </source>
</evidence>
<keyword evidence="4 6" id="KW-1133">Transmembrane helix</keyword>
<evidence type="ECO:0000313" key="7">
    <source>
        <dbReference type="EMBL" id="PUA32983.1"/>
    </source>
</evidence>
<dbReference type="AlphaFoldDB" id="A0A2R7Y686"/>
<feature type="transmembrane region" description="Helical" evidence="6">
    <location>
        <begin position="253"/>
        <end position="274"/>
    </location>
</feature>
<evidence type="ECO:0000256" key="3">
    <source>
        <dbReference type="ARBA" id="ARBA00022692"/>
    </source>
</evidence>
<evidence type="ECO:0000256" key="2">
    <source>
        <dbReference type="ARBA" id="ARBA00022475"/>
    </source>
</evidence>
<evidence type="ECO:0000256" key="4">
    <source>
        <dbReference type="ARBA" id="ARBA00022989"/>
    </source>
</evidence>
<dbReference type="PANTHER" id="PTHR34857">
    <property type="entry name" value="SLL0384 PROTEIN"/>
    <property type="match status" value="1"/>
</dbReference>
<comment type="subcellular location">
    <subcellularLocation>
        <location evidence="1">Membrane</location>
        <topology evidence="1">Multi-pass membrane protein</topology>
    </subcellularLocation>
</comment>
<feature type="transmembrane region" description="Helical" evidence="6">
    <location>
        <begin position="158"/>
        <end position="179"/>
    </location>
</feature>
<keyword evidence="3 6" id="KW-0812">Transmembrane</keyword>
<gene>
    <name evidence="7" type="ORF">B9J98_02575</name>
</gene>
<dbReference type="InterPro" id="IPR051611">
    <property type="entry name" value="ECF_transporter_component"/>
</dbReference>
<evidence type="ECO:0000256" key="6">
    <source>
        <dbReference type="SAM" id="Phobius"/>
    </source>
</evidence>
<comment type="caution">
    <text evidence="7">The sequence shown here is derived from an EMBL/GenBank/DDBJ whole genome shotgun (WGS) entry which is preliminary data.</text>
</comment>